<evidence type="ECO:0000259" key="3">
    <source>
        <dbReference type="PROSITE" id="PS50943"/>
    </source>
</evidence>
<reference evidence="4" key="1">
    <citation type="submission" date="2022-03" db="EMBL/GenBank/DDBJ databases">
        <authorList>
            <person name="Hettiarachchi G."/>
        </authorList>
    </citation>
    <scope>NUCLEOTIDE SEQUENCE</scope>
    <source>
        <strain evidence="4">LMG 32447</strain>
    </source>
</reference>
<dbReference type="Pfam" id="PF01381">
    <property type="entry name" value="HTH_3"/>
    <property type="match status" value="1"/>
</dbReference>
<evidence type="ECO:0000256" key="1">
    <source>
        <dbReference type="ARBA" id="ARBA00023125"/>
    </source>
</evidence>
<evidence type="ECO:0000313" key="5">
    <source>
        <dbReference type="Proteomes" id="UP000838102"/>
    </source>
</evidence>
<dbReference type="Gene3D" id="1.10.260.40">
    <property type="entry name" value="lambda repressor-like DNA-binding domains"/>
    <property type="match status" value="1"/>
</dbReference>
<dbReference type="SMART" id="SM00530">
    <property type="entry name" value="HTH_XRE"/>
    <property type="match status" value="1"/>
</dbReference>
<feature type="transmembrane region" description="Helical" evidence="2">
    <location>
        <begin position="88"/>
        <end position="106"/>
    </location>
</feature>
<proteinExistence type="predicted"/>
<sequence>MRFGDRLKITRTNKGLTQDEVAQYFHVSRQTISSWENEKNYPDVASLVQLSDYYQISLDTLLKEDTGMREALQRKEVVKNLKPIRRSLLGMDFIILIWLIFSMINGSRPSSIAGFFMWPMFILLLLALNQLNKFDESYHLGLKWRWQEYTSGQHGLKYALIVPIIFIVGGLLIIIYWHNSSIRMGAGFGMISGALILAGILYFKNPKQ</sequence>
<dbReference type="CDD" id="cd00093">
    <property type="entry name" value="HTH_XRE"/>
    <property type="match status" value="1"/>
</dbReference>
<accession>A0ABM9D214</accession>
<gene>
    <name evidence="4" type="ORF">LMG032447_00061</name>
</gene>
<dbReference type="EMBL" id="CAKOEU010000001">
    <property type="protein sequence ID" value="CAH1850088.1"/>
    <property type="molecule type" value="Genomic_DNA"/>
</dbReference>
<dbReference type="PANTHER" id="PTHR46558:SF13">
    <property type="entry name" value="HTH-TYPE TRANSCRIPTIONAL REGULATOR IMMR"/>
    <property type="match status" value="1"/>
</dbReference>
<evidence type="ECO:0000256" key="2">
    <source>
        <dbReference type="SAM" id="Phobius"/>
    </source>
</evidence>
<feature type="domain" description="HTH cro/C1-type" evidence="3">
    <location>
        <begin position="7"/>
        <end position="61"/>
    </location>
</feature>
<name>A0ABM9D214_9LACO</name>
<comment type="caution">
    <text evidence="4">The sequence shown here is derived from an EMBL/GenBank/DDBJ whole genome shotgun (WGS) entry which is preliminary data.</text>
</comment>
<dbReference type="InterPro" id="IPR010982">
    <property type="entry name" value="Lambda_DNA-bd_dom_sf"/>
</dbReference>
<keyword evidence="5" id="KW-1185">Reference proteome</keyword>
<feature type="transmembrane region" description="Helical" evidence="2">
    <location>
        <begin position="155"/>
        <end position="178"/>
    </location>
</feature>
<keyword evidence="2" id="KW-1133">Transmembrane helix</keyword>
<protein>
    <recommendedName>
        <fullName evidence="3">HTH cro/C1-type domain-containing protein</fullName>
    </recommendedName>
</protein>
<dbReference type="RefSeq" id="WP_248705534.1">
    <property type="nucleotide sequence ID" value="NZ_CAKOET010000001.1"/>
</dbReference>
<keyword evidence="1" id="KW-0238">DNA-binding</keyword>
<evidence type="ECO:0000313" key="4">
    <source>
        <dbReference type="EMBL" id="CAH1850088.1"/>
    </source>
</evidence>
<dbReference type="SUPFAM" id="SSF47413">
    <property type="entry name" value="lambda repressor-like DNA-binding domains"/>
    <property type="match status" value="1"/>
</dbReference>
<keyword evidence="2" id="KW-0472">Membrane</keyword>
<dbReference type="InterPro" id="IPR001387">
    <property type="entry name" value="Cro/C1-type_HTH"/>
</dbReference>
<feature type="transmembrane region" description="Helical" evidence="2">
    <location>
        <begin position="184"/>
        <end position="203"/>
    </location>
</feature>
<feature type="transmembrane region" description="Helical" evidence="2">
    <location>
        <begin position="112"/>
        <end position="134"/>
    </location>
</feature>
<dbReference type="Proteomes" id="UP000838102">
    <property type="component" value="Unassembled WGS sequence"/>
</dbReference>
<dbReference type="PANTHER" id="PTHR46558">
    <property type="entry name" value="TRACRIPTIONAL REGULATORY PROTEIN-RELATED-RELATED"/>
    <property type="match status" value="1"/>
</dbReference>
<keyword evidence="2" id="KW-0812">Transmembrane</keyword>
<dbReference type="PROSITE" id="PS50943">
    <property type="entry name" value="HTH_CROC1"/>
    <property type="match status" value="1"/>
</dbReference>
<organism evidence="4 5">
    <name type="scientific">Convivina praedatoris</name>
    <dbReference type="NCBI Taxonomy" id="2880963"/>
    <lineage>
        <taxon>Bacteria</taxon>
        <taxon>Bacillati</taxon>
        <taxon>Bacillota</taxon>
        <taxon>Bacilli</taxon>
        <taxon>Lactobacillales</taxon>
        <taxon>Lactobacillaceae</taxon>
        <taxon>Convivina</taxon>
    </lineage>
</organism>